<sequence>MKCHAGVGKKRVMAEYWAIGTKTKK</sequence>
<dbReference type="EMBL" id="GBRH01281576">
    <property type="protein sequence ID" value="JAD16319.1"/>
    <property type="molecule type" value="Transcribed_RNA"/>
</dbReference>
<organism evidence="1">
    <name type="scientific">Arundo donax</name>
    <name type="common">Giant reed</name>
    <name type="synonym">Donax arundinaceus</name>
    <dbReference type="NCBI Taxonomy" id="35708"/>
    <lineage>
        <taxon>Eukaryota</taxon>
        <taxon>Viridiplantae</taxon>
        <taxon>Streptophyta</taxon>
        <taxon>Embryophyta</taxon>
        <taxon>Tracheophyta</taxon>
        <taxon>Spermatophyta</taxon>
        <taxon>Magnoliopsida</taxon>
        <taxon>Liliopsida</taxon>
        <taxon>Poales</taxon>
        <taxon>Poaceae</taxon>
        <taxon>PACMAD clade</taxon>
        <taxon>Arundinoideae</taxon>
        <taxon>Arundineae</taxon>
        <taxon>Arundo</taxon>
    </lineage>
</organism>
<protein>
    <submittedName>
        <fullName evidence="1">Uncharacterized protein</fullName>
    </submittedName>
</protein>
<reference evidence="1" key="1">
    <citation type="submission" date="2014-09" db="EMBL/GenBank/DDBJ databases">
        <authorList>
            <person name="Magalhaes I.L.F."/>
            <person name="Oliveira U."/>
            <person name="Santos F.R."/>
            <person name="Vidigal T.H.D.A."/>
            <person name="Brescovit A.D."/>
            <person name="Santos A.J."/>
        </authorList>
    </citation>
    <scope>NUCLEOTIDE SEQUENCE</scope>
    <source>
        <tissue evidence="1">Shoot tissue taken approximately 20 cm above the soil surface</tissue>
    </source>
</reference>
<evidence type="ECO:0000313" key="1">
    <source>
        <dbReference type="EMBL" id="JAD16319.1"/>
    </source>
</evidence>
<name>A0A0A8XQW6_ARUDO</name>
<dbReference type="AlphaFoldDB" id="A0A0A8XQW6"/>
<reference evidence="1" key="2">
    <citation type="journal article" date="2015" name="Data Brief">
        <title>Shoot transcriptome of the giant reed, Arundo donax.</title>
        <authorList>
            <person name="Barrero R.A."/>
            <person name="Guerrero F.D."/>
            <person name="Moolhuijzen P."/>
            <person name="Goolsby J.A."/>
            <person name="Tidwell J."/>
            <person name="Bellgard S.E."/>
            <person name="Bellgard M.I."/>
        </authorList>
    </citation>
    <scope>NUCLEOTIDE SEQUENCE</scope>
    <source>
        <tissue evidence="1">Shoot tissue taken approximately 20 cm above the soil surface</tissue>
    </source>
</reference>
<accession>A0A0A8XQW6</accession>
<proteinExistence type="predicted"/>